<protein>
    <submittedName>
        <fullName evidence="1">Uncharacterized protein</fullName>
    </submittedName>
</protein>
<accession>A0A645IAQ8</accession>
<comment type="caution">
    <text evidence="1">The sequence shown here is derived from an EMBL/GenBank/DDBJ whole genome shotgun (WGS) entry which is preliminary data.</text>
</comment>
<evidence type="ECO:0000313" key="1">
    <source>
        <dbReference type="EMBL" id="MPN47996.1"/>
    </source>
</evidence>
<dbReference type="AlphaFoldDB" id="A0A645IAQ8"/>
<proteinExistence type="predicted"/>
<name>A0A645IAQ8_9ZZZZ</name>
<organism evidence="1">
    <name type="scientific">bioreactor metagenome</name>
    <dbReference type="NCBI Taxonomy" id="1076179"/>
    <lineage>
        <taxon>unclassified sequences</taxon>
        <taxon>metagenomes</taxon>
        <taxon>ecological metagenomes</taxon>
    </lineage>
</organism>
<gene>
    <name evidence="1" type="ORF">SDC9_195600</name>
</gene>
<dbReference type="EMBL" id="VSSQ01109925">
    <property type="protein sequence ID" value="MPN47996.1"/>
    <property type="molecule type" value="Genomic_DNA"/>
</dbReference>
<reference evidence="1" key="1">
    <citation type="submission" date="2019-08" db="EMBL/GenBank/DDBJ databases">
        <authorList>
            <person name="Kucharzyk K."/>
            <person name="Murdoch R.W."/>
            <person name="Higgins S."/>
            <person name="Loffler F."/>
        </authorList>
    </citation>
    <scope>NUCLEOTIDE SEQUENCE</scope>
</reference>
<sequence>MHFLGRPSRYWAAPDKAVAWNKYRMKILESMGDGKVPSAWLGLYSSTCFRTACALFGMGKNDEGYEYLDRSLELMPEWSEIPDGELLDVGDPLIYGGVRIVKGKELLELPDGKREPLSDYASVLDCGKSLAYYGMTASHGWEWFNGVRNEDRYKTAVERAKALTE</sequence>